<dbReference type="EMBL" id="JBICBT010000864">
    <property type="protein sequence ID" value="KAL3096413.1"/>
    <property type="molecule type" value="Genomic_DNA"/>
</dbReference>
<reference evidence="2 3" key="1">
    <citation type="submission" date="2024-10" db="EMBL/GenBank/DDBJ databases">
        <authorList>
            <person name="Kim D."/>
        </authorList>
    </citation>
    <scope>NUCLEOTIDE SEQUENCE [LARGE SCALE GENOMIC DNA]</scope>
    <source>
        <strain evidence="2">BH-2024</strain>
    </source>
</reference>
<feature type="region of interest" description="Disordered" evidence="1">
    <location>
        <begin position="66"/>
        <end position="95"/>
    </location>
</feature>
<organism evidence="2 3">
    <name type="scientific">Heterodera trifolii</name>
    <dbReference type="NCBI Taxonomy" id="157864"/>
    <lineage>
        <taxon>Eukaryota</taxon>
        <taxon>Metazoa</taxon>
        <taxon>Ecdysozoa</taxon>
        <taxon>Nematoda</taxon>
        <taxon>Chromadorea</taxon>
        <taxon>Rhabditida</taxon>
        <taxon>Tylenchina</taxon>
        <taxon>Tylenchomorpha</taxon>
        <taxon>Tylenchoidea</taxon>
        <taxon>Heteroderidae</taxon>
        <taxon>Heteroderinae</taxon>
        <taxon>Heterodera</taxon>
    </lineage>
</organism>
<feature type="compositionally biased region" description="Acidic residues" evidence="1">
    <location>
        <begin position="73"/>
        <end position="86"/>
    </location>
</feature>
<accession>A0ABD2K166</accession>
<proteinExistence type="predicted"/>
<evidence type="ECO:0000256" key="1">
    <source>
        <dbReference type="SAM" id="MobiDB-lite"/>
    </source>
</evidence>
<name>A0ABD2K166_9BILA</name>
<keyword evidence="3" id="KW-1185">Reference proteome</keyword>
<feature type="compositionally biased region" description="Basic and acidic residues" evidence="1">
    <location>
        <begin position="42"/>
        <end position="51"/>
    </location>
</feature>
<protein>
    <submittedName>
        <fullName evidence="2">Uncharacterized protein</fullName>
    </submittedName>
</protein>
<evidence type="ECO:0000313" key="2">
    <source>
        <dbReference type="EMBL" id="KAL3096413.1"/>
    </source>
</evidence>
<evidence type="ECO:0000313" key="3">
    <source>
        <dbReference type="Proteomes" id="UP001620626"/>
    </source>
</evidence>
<dbReference type="AlphaFoldDB" id="A0ABD2K166"/>
<dbReference type="Proteomes" id="UP001620626">
    <property type="component" value="Unassembled WGS sequence"/>
</dbReference>
<gene>
    <name evidence="2" type="ORF">niasHT_028649</name>
</gene>
<sequence>MALRWTEKFCDTLRHGFYARRRTNAKGSFVGRKQKGLKKVQQRQERRALKEEKESEEITVIYERINKRGGEEERNESDEGEVNTEEIGERGKLGK</sequence>
<feature type="compositionally biased region" description="Basic residues" evidence="1">
    <location>
        <begin position="32"/>
        <end position="41"/>
    </location>
</feature>
<feature type="region of interest" description="Disordered" evidence="1">
    <location>
        <begin position="29"/>
        <end position="51"/>
    </location>
</feature>
<comment type="caution">
    <text evidence="2">The sequence shown here is derived from an EMBL/GenBank/DDBJ whole genome shotgun (WGS) entry which is preliminary data.</text>
</comment>